<feature type="transmembrane region" description="Helical" evidence="1">
    <location>
        <begin position="235"/>
        <end position="253"/>
    </location>
</feature>
<evidence type="ECO:0000256" key="1">
    <source>
        <dbReference type="SAM" id="Phobius"/>
    </source>
</evidence>
<organism evidence="3 4">
    <name type="scientific">Arthrobacter rhombi</name>
    <dbReference type="NCBI Taxonomy" id="71253"/>
    <lineage>
        <taxon>Bacteria</taxon>
        <taxon>Bacillati</taxon>
        <taxon>Actinomycetota</taxon>
        <taxon>Actinomycetes</taxon>
        <taxon>Micrococcales</taxon>
        <taxon>Micrococcaceae</taxon>
        <taxon>Arthrobacter</taxon>
    </lineage>
</organism>
<feature type="signal peptide" evidence="2">
    <location>
        <begin position="1"/>
        <end position="32"/>
    </location>
</feature>
<dbReference type="EMBL" id="FUHW01000024">
    <property type="protein sequence ID" value="SJM61001.1"/>
    <property type="molecule type" value="Genomic_DNA"/>
</dbReference>
<dbReference type="Proteomes" id="UP000195913">
    <property type="component" value="Unassembled WGS sequence"/>
</dbReference>
<protein>
    <recommendedName>
        <fullName evidence="5">CHRD domain-containing protein</fullName>
    </recommendedName>
</protein>
<accession>A0A1R4FYT2</accession>
<name>A0A1R4FYT2_9MICC</name>
<keyword evidence="1" id="KW-0472">Membrane</keyword>
<keyword evidence="1" id="KW-1133">Transmembrane helix</keyword>
<reference evidence="3 4" key="1">
    <citation type="submission" date="2017-02" db="EMBL/GenBank/DDBJ databases">
        <authorList>
            <person name="Peterson S.W."/>
        </authorList>
    </citation>
    <scope>NUCLEOTIDE SEQUENCE [LARGE SCALE GENOMIC DNA]</scope>
    <source>
        <strain evidence="3 4">B Ar 00.02</strain>
    </source>
</reference>
<keyword evidence="1" id="KW-0812">Transmembrane</keyword>
<evidence type="ECO:0008006" key="5">
    <source>
        <dbReference type="Google" id="ProtNLM"/>
    </source>
</evidence>
<gene>
    <name evidence="3" type="ORF">FM101_06625</name>
</gene>
<evidence type="ECO:0000313" key="4">
    <source>
        <dbReference type="Proteomes" id="UP000195913"/>
    </source>
</evidence>
<dbReference type="AlphaFoldDB" id="A0A1R4FYT2"/>
<evidence type="ECO:0000256" key="2">
    <source>
        <dbReference type="SAM" id="SignalP"/>
    </source>
</evidence>
<keyword evidence="4" id="KW-1185">Reference proteome</keyword>
<keyword evidence="2" id="KW-0732">Signal</keyword>
<feature type="chain" id="PRO_5011961125" description="CHRD domain-containing protein" evidence="2">
    <location>
        <begin position="33"/>
        <end position="261"/>
    </location>
</feature>
<sequence length="261" mass="26245">MEGKIMKRNLQLLAVPAMALGMVAFSAAGAQAADSYSAQLTEQNGSGASGSVSITLDGNMATVSEKVSGLAKTFDGNPYPHVQHAHVTMNETGKCPTIANDKNGDGVVSTPEGGAAYGEVATTLSTKGDTSPKAATDLKVAGMGDSFTYERTFEMNQKTIDGIKNGQASVVVHGLDPATLGKDAQAAKSELVPELPLAATAPALCGTLTAGQMDMPQGNPETGGGSTAGMDASTIALGGGLVLAAAGAGVFMVRRRQAGQN</sequence>
<evidence type="ECO:0000313" key="3">
    <source>
        <dbReference type="EMBL" id="SJM61001.1"/>
    </source>
</evidence>
<proteinExistence type="predicted"/>